<dbReference type="Proteomes" id="UP000015106">
    <property type="component" value="Chromosome 3"/>
</dbReference>
<name>A0A8R7PRW8_TRIUA</name>
<accession>A0A8R7PRW8</accession>
<evidence type="ECO:0000313" key="3">
    <source>
        <dbReference type="Proteomes" id="UP000015106"/>
    </source>
</evidence>
<keyword evidence="3" id="KW-1185">Reference proteome</keyword>
<protein>
    <submittedName>
        <fullName evidence="2">Uncharacterized protein</fullName>
    </submittedName>
</protein>
<reference evidence="3" key="1">
    <citation type="journal article" date="2013" name="Nature">
        <title>Draft genome of the wheat A-genome progenitor Triticum urartu.</title>
        <authorList>
            <person name="Ling H.Q."/>
            <person name="Zhao S."/>
            <person name="Liu D."/>
            <person name="Wang J."/>
            <person name="Sun H."/>
            <person name="Zhang C."/>
            <person name="Fan H."/>
            <person name="Li D."/>
            <person name="Dong L."/>
            <person name="Tao Y."/>
            <person name="Gao C."/>
            <person name="Wu H."/>
            <person name="Li Y."/>
            <person name="Cui Y."/>
            <person name="Guo X."/>
            <person name="Zheng S."/>
            <person name="Wang B."/>
            <person name="Yu K."/>
            <person name="Liang Q."/>
            <person name="Yang W."/>
            <person name="Lou X."/>
            <person name="Chen J."/>
            <person name="Feng M."/>
            <person name="Jian J."/>
            <person name="Zhang X."/>
            <person name="Luo G."/>
            <person name="Jiang Y."/>
            <person name="Liu J."/>
            <person name="Wang Z."/>
            <person name="Sha Y."/>
            <person name="Zhang B."/>
            <person name="Wu H."/>
            <person name="Tang D."/>
            <person name="Shen Q."/>
            <person name="Xue P."/>
            <person name="Zou S."/>
            <person name="Wang X."/>
            <person name="Liu X."/>
            <person name="Wang F."/>
            <person name="Yang Y."/>
            <person name="An X."/>
            <person name="Dong Z."/>
            <person name="Zhang K."/>
            <person name="Zhang X."/>
            <person name="Luo M.C."/>
            <person name="Dvorak J."/>
            <person name="Tong Y."/>
            <person name="Wang J."/>
            <person name="Yang H."/>
            <person name="Li Z."/>
            <person name="Wang D."/>
            <person name="Zhang A."/>
            <person name="Wang J."/>
        </authorList>
    </citation>
    <scope>NUCLEOTIDE SEQUENCE</scope>
    <source>
        <strain evidence="3">cv. G1812</strain>
    </source>
</reference>
<reference evidence="2" key="3">
    <citation type="submission" date="2022-06" db="UniProtKB">
        <authorList>
            <consortium name="EnsemblPlants"/>
        </authorList>
    </citation>
    <scope>IDENTIFICATION</scope>
</reference>
<sequence length="136" mass="14243">MGNLASHVRTCTGTARPPASLGRIALVARVQAHGHHLAVRVELAAHGEHARVLAIAPVAVASLHCRRRTAAGAPVVAGELAEPELLARYALVEARVEAGPAHADAARCSSDRRRSHEEQDRCGDGDGDTSRDSARA</sequence>
<feature type="region of interest" description="Disordered" evidence="1">
    <location>
        <begin position="98"/>
        <end position="136"/>
    </location>
</feature>
<proteinExistence type="predicted"/>
<dbReference type="EnsemblPlants" id="TuG1812G0300002568.01.T01">
    <property type="protein sequence ID" value="TuG1812G0300002568.01.T01.cds346023"/>
    <property type="gene ID" value="TuG1812G0300002568.01"/>
</dbReference>
<evidence type="ECO:0000313" key="2">
    <source>
        <dbReference type="EnsemblPlants" id="TuG1812G0300002568.01.T01.cds346023"/>
    </source>
</evidence>
<feature type="compositionally biased region" description="Basic and acidic residues" evidence="1">
    <location>
        <begin position="109"/>
        <end position="136"/>
    </location>
</feature>
<evidence type="ECO:0000256" key="1">
    <source>
        <dbReference type="SAM" id="MobiDB-lite"/>
    </source>
</evidence>
<reference evidence="2" key="2">
    <citation type="submission" date="2018-03" db="EMBL/GenBank/DDBJ databases">
        <title>The Triticum urartu genome reveals the dynamic nature of wheat genome evolution.</title>
        <authorList>
            <person name="Ling H."/>
            <person name="Ma B."/>
            <person name="Shi X."/>
            <person name="Liu H."/>
            <person name="Dong L."/>
            <person name="Sun H."/>
            <person name="Cao Y."/>
            <person name="Gao Q."/>
            <person name="Zheng S."/>
            <person name="Li Y."/>
            <person name="Yu Y."/>
            <person name="Du H."/>
            <person name="Qi M."/>
            <person name="Li Y."/>
            <person name="Yu H."/>
            <person name="Cui Y."/>
            <person name="Wang N."/>
            <person name="Chen C."/>
            <person name="Wu H."/>
            <person name="Zhao Y."/>
            <person name="Zhang J."/>
            <person name="Li Y."/>
            <person name="Zhou W."/>
            <person name="Zhang B."/>
            <person name="Hu W."/>
            <person name="Eijk M."/>
            <person name="Tang J."/>
            <person name="Witsenboer H."/>
            <person name="Zhao S."/>
            <person name="Li Z."/>
            <person name="Zhang A."/>
            <person name="Wang D."/>
            <person name="Liang C."/>
        </authorList>
    </citation>
    <scope>NUCLEOTIDE SEQUENCE [LARGE SCALE GENOMIC DNA]</scope>
    <source>
        <strain evidence="2">cv. G1812</strain>
    </source>
</reference>
<dbReference type="Gramene" id="TuG1812G0300002568.01.T01">
    <property type="protein sequence ID" value="TuG1812G0300002568.01.T01.cds346023"/>
    <property type="gene ID" value="TuG1812G0300002568.01"/>
</dbReference>
<organism evidence="2 3">
    <name type="scientific">Triticum urartu</name>
    <name type="common">Red wild einkorn</name>
    <name type="synonym">Crithodium urartu</name>
    <dbReference type="NCBI Taxonomy" id="4572"/>
    <lineage>
        <taxon>Eukaryota</taxon>
        <taxon>Viridiplantae</taxon>
        <taxon>Streptophyta</taxon>
        <taxon>Embryophyta</taxon>
        <taxon>Tracheophyta</taxon>
        <taxon>Spermatophyta</taxon>
        <taxon>Magnoliopsida</taxon>
        <taxon>Liliopsida</taxon>
        <taxon>Poales</taxon>
        <taxon>Poaceae</taxon>
        <taxon>BOP clade</taxon>
        <taxon>Pooideae</taxon>
        <taxon>Triticodae</taxon>
        <taxon>Triticeae</taxon>
        <taxon>Triticinae</taxon>
        <taxon>Triticum</taxon>
    </lineage>
</organism>
<dbReference type="AlphaFoldDB" id="A0A8R7PRW8"/>